<dbReference type="AlphaFoldDB" id="A0A7L9RSL5"/>
<dbReference type="Pfam" id="PF12848">
    <property type="entry name" value="ABC_tran_Xtn"/>
    <property type="match status" value="1"/>
</dbReference>
<evidence type="ECO:0000256" key="1">
    <source>
        <dbReference type="ARBA" id="ARBA00022741"/>
    </source>
</evidence>
<keyword evidence="2 4" id="KW-0067">ATP-binding</keyword>
<feature type="domain" description="ABC transporter" evidence="3">
    <location>
        <begin position="2"/>
        <end position="254"/>
    </location>
</feature>
<keyword evidence="1" id="KW-0547">Nucleotide-binding</keyword>
<accession>A0A7L9RSL5</accession>
<proteinExistence type="predicted"/>
<dbReference type="GO" id="GO:0005524">
    <property type="term" value="F:ATP binding"/>
    <property type="evidence" value="ECO:0007669"/>
    <property type="project" value="UniProtKB-KW"/>
</dbReference>
<dbReference type="FunFam" id="3.40.50.300:FF:000011">
    <property type="entry name" value="Putative ABC transporter ATP-binding component"/>
    <property type="match status" value="1"/>
</dbReference>
<dbReference type="SUPFAM" id="SSF52540">
    <property type="entry name" value="P-loop containing nucleoside triphosphate hydrolases"/>
    <property type="match status" value="2"/>
</dbReference>
<dbReference type="GO" id="GO:0016887">
    <property type="term" value="F:ATP hydrolysis activity"/>
    <property type="evidence" value="ECO:0007669"/>
    <property type="project" value="InterPro"/>
</dbReference>
<keyword evidence="5" id="KW-1185">Reference proteome</keyword>
<evidence type="ECO:0000259" key="3">
    <source>
        <dbReference type="PROSITE" id="PS50893"/>
    </source>
</evidence>
<dbReference type="Pfam" id="PF00005">
    <property type="entry name" value="ABC_tran"/>
    <property type="match status" value="2"/>
</dbReference>
<organism evidence="4 5">
    <name type="scientific">Candidatus Bodocaedibacter vickermanii</name>
    <dbReference type="NCBI Taxonomy" id="2741701"/>
    <lineage>
        <taxon>Bacteria</taxon>
        <taxon>Pseudomonadati</taxon>
        <taxon>Pseudomonadota</taxon>
        <taxon>Alphaproteobacteria</taxon>
        <taxon>Holosporales</taxon>
        <taxon>Candidatus Paracaedibacteraceae</taxon>
        <taxon>Candidatus Bodocaedibacter</taxon>
    </lineage>
</organism>
<dbReference type="SMART" id="SM00382">
    <property type="entry name" value="AAA"/>
    <property type="match status" value="2"/>
</dbReference>
<dbReference type="EMBL" id="CP054719">
    <property type="protein sequence ID" value="QOL19388.1"/>
    <property type="molecule type" value="Genomic_DNA"/>
</dbReference>
<dbReference type="PROSITE" id="PS00211">
    <property type="entry name" value="ABC_TRANSPORTER_1"/>
    <property type="match status" value="2"/>
</dbReference>
<dbReference type="InterPro" id="IPR017871">
    <property type="entry name" value="ABC_transporter-like_CS"/>
</dbReference>
<gene>
    <name evidence="4" type="primary">yheS</name>
    <name evidence="4" type="ORF">CPBP_00140</name>
</gene>
<dbReference type="Gene3D" id="3.40.50.300">
    <property type="entry name" value="P-loop containing nucleotide triphosphate hydrolases"/>
    <property type="match status" value="2"/>
</dbReference>
<dbReference type="KEGG" id="pbal:CPBP_00140"/>
<dbReference type="InterPro" id="IPR032781">
    <property type="entry name" value="ABC_tran_Xtn"/>
</dbReference>
<dbReference type="InterPro" id="IPR003439">
    <property type="entry name" value="ABC_transporter-like_ATP-bd"/>
</dbReference>
<sequence>MILLQNISKAYGRNTLLKSISYHCPSQGRIALIGNNGAGKTTLLNILCGLDNDFDGSMIKPKALRLGYLPQIANPTPKDTILAEALSGALDLNAVIEERDAVLEHMAVECDQKIFDRYERLEQQFQDMGGYRVVDDTKKILQGLGFKEEQFDAPVDILSGGWRMRLEFVKMLLNKPNFLILDEPTNHLDLPTILWFEEYLKKFEGTILFVSHDKDLLNRLSTHVLHLKQGEMTPYVGNFDAFLDSFALKQSQQDHMAKQLRLQAEHIEKFVNTFRATPTKAKQVQSRLKMLSRLRMLEDTIEVDELKDTMNLSLRNPYPSSKEVMKVEDLRIGYDKPLTRAMSFTILRGQKIGILGANGLGKSTLLKTLLGTHPAVEGAISRGVKFNPGYFAQEHLEGLNEELSILENVTQSSSDATENEARGLLGSLGLTGEAVFKKIKILSGGEKSRVALASMLIKRPNVLFLDEPTNHLDLSACENLANALSVFTGTVIFVSHNRAFIHEVATHQIYLTEKGQVRLESVEHD</sequence>
<name>A0A7L9RSL5_9PROT</name>
<feature type="domain" description="ABC transporter" evidence="3">
    <location>
        <begin position="319"/>
        <end position="524"/>
    </location>
</feature>
<dbReference type="PANTHER" id="PTHR42855:SF2">
    <property type="entry name" value="DRUG RESISTANCE ABC TRANSPORTER,ATP-BINDING PROTEIN"/>
    <property type="match status" value="1"/>
</dbReference>
<protein>
    <submittedName>
        <fullName evidence="4">Putative ABC transporter ATP-binding protein YheS</fullName>
    </submittedName>
</protein>
<dbReference type="NCBIfam" id="NF000355">
    <property type="entry name" value="ribo_prot_ABC_F"/>
    <property type="match status" value="1"/>
</dbReference>
<evidence type="ECO:0000313" key="4">
    <source>
        <dbReference type="EMBL" id="QOL19388.1"/>
    </source>
</evidence>
<dbReference type="RefSeq" id="WP_350332141.1">
    <property type="nucleotide sequence ID" value="NZ_CP054719.1"/>
</dbReference>
<reference evidence="4 5" key="1">
    <citation type="submission" date="2020-06" db="EMBL/GenBank/DDBJ databases">
        <title>The endosymbiont of the kinetoplastid Bodo saltans is a Paracaedibacter-like alpha-proteobacterium possessing a putative toxin-antitoxin system.</title>
        <authorList>
            <person name="Midha S."/>
            <person name="Rigden D.J."/>
            <person name="Siozios S."/>
            <person name="Hurst G.D.D."/>
            <person name="Jackson A.P."/>
        </authorList>
    </citation>
    <scope>NUCLEOTIDE SEQUENCE [LARGE SCALE GENOMIC DNA]</scope>
    <source>
        <strain evidence="4">Lake Konstanz</strain>
    </source>
</reference>
<dbReference type="PANTHER" id="PTHR42855">
    <property type="entry name" value="ABC TRANSPORTER ATP-BINDING SUBUNIT"/>
    <property type="match status" value="1"/>
</dbReference>
<dbReference type="InterPro" id="IPR027417">
    <property type="entry name" value="P-loop_NTPase"/>
</dbReference>
<evidence type="ECO:0000313" key="5">
    <source>
        <dbReference type="Proteomes" id="UP000594001"/>
    </source>
</evidence>
<dbReference type="CDD" id="cd03221">
    <property type="entry name" value="ABCF_EF-3"/>
    <property type="match status" value="2"/>
</dbReference>
<dbReference type="Proteomes" id="UP000594001">
    <property type="component" value="Chromosome"/>
</dbReference>
<dbReference type="PROSITE" id="PS50893">
    <property type="entry name" value="ABC_TRANSPORTER_2"/>
    <property type="match status" value="2"/>
</dbReference>
<evidence type="ECO:0000256" key="2">
    <source>
        <dbReference type="ARBA" id="ARBA00022840"/>
    </source>
</evidence>
<dbReference type="InterPro" id="IPR003593">
    <property type="entry name" value="AAA+_ATPase"/>
</dbReference>
<dbReference type="InterPro" id="IPR051309">
    <property type="entry name" value="ABCF_ATPase"/>
</dbReference>